<gene>
    <name evidence="9" type="ORF">SpAn4DRAFT_0929</name>
</gene>
<dbReference type="EMBL" id="CTRP01000014">
    <property type="protein sequence ID" value="CQR74467.1"/>
    <property type="molecule type" value="Genomic_DNA"/>
</dbReference>
<feature type="transmembrane region" description="Helical" evidence="7">
    <location>
        <begin position="9"/>
        <end position="27"/>
    </location>
</feature>
<dbReference type="CDD" id="cd06261">
    <property type="entry name" value="TM_PBP2"/>
    <property type="match status" value="1"/>
</dbReference>
<keyword evidence="10" id="KW-1185">Reference proteome</keyword>
<evidence type="ECO:0000256" key="7">
    <source>
        <dbReference type="RuleBase" id="RU363032"/>
    </source>
</evidence>
<feature type="transmembrane region" description="Helical" evidence="7">
    <location>
        <begin position="276"/>
        <end position="301"/>
    </location>
</feature>
<evidence type="ECO:0000256" key="5">
    <source>
        <dbReference type="ARBA" id="ARBA00022989"/>
    </source>
</evidence>
<dbReference type="GO" id="GO:0005886">
    <property type="term" value="C:plasma membrane"/>
    <property type="evidence" value="ECO:0007669"/>
    <property type="project" value="UniProtKB-SubCell"/>
</dbReference>
<evidence type="ECO:0000313" key="9">
    <source>
        <dbReference type="EMBL" id="CQR74467.1"/>
    </source>
</evidence>
<dbReference type="PANTHER" id="PTHR43163:SF6">
    <property type="entry name" value="DIPEPTIDE TRANSPORT SYSTEM PERMEASE PROTEIN DPPB-RELATED"/>
    <property type="match status" value="1"/>
</dbReference>
<evidence type="ECO:0000256" key="3">
    <source>
        <dbReference type="ARBA" id="ARBA00022475"/>
    </source>
</evidence>
<dbReference type="InterPro" id="IPR035906">
    <property type="entry name" value="MetI-like_sf"/>
</dbReference>
<evidence type="ECO:0000256" key="1">
    <source>
        <dbReference type="ARBA" id="ARBA00004651"/>
    </source>
</evidence>
<sequence length="310" mass="34146">MKNYIFKRILWMIPIFIGISFFSFILINLSPSDPAEVAIRVSGTTPTAENVAEIRQELGLDKPFMTRYVDWITNALHGDFGKSYITRKPVISEFAEAIPATLYLAGVALVIILTVSVAAGVFCALLEGSAADILIRGLVFVGTAIPSFWVGILLMWLFAVEIPIFPTSGMRTPDSVVLPAVTLALGYIATYVRLIRNNMIQNEHANFVLYARVRGLKNSTITRHILKNSLHSSLTALGMSIPKLIAGTVVIENIFAWPGVGRLCVTAIFDRDFPTIQAYVLIMAILFVVCNLLIDIGVTIVDPRMRQEEG</sequence>
<dbReference type="Gene3D" id="1.10.3720.10">
    <property type="entry name" value="MetI-like"/>
    <property type="match status" value="1"/>
</dbReference>
<evidence type="ECO:0000313" key="10">
    <source>
        <dbReference type="Proteomes" id="UP000049855"/>
    </source>
</evidence>
<evidence type="ECO:0000256" key="6">
    <source>
        <dbReference type="ARBA" id="ARBA00023136"/>
    </source>
</evidence>
<evidence type="ECO:0000256" key="4">
    <source>
        <dbReference type="ARBA" id="ARBA00022692"/>
    </source>
</evidence>
<feature type="transmembrane region" description="Helical" evidence="7">
    <location>
        <begin position="176"/>
        <end position="194"/>
    </location>
</feature>
<dbReference type="NCBIfam" id="NF045469">
    <property type="entry name" value="Opp1B"/>
    <property type="match status" value="1"/>
</dbReference>
<dbReference type="PANTHER" id="PTHR43163">
    <property type="entry name" value="DIPEPTIDE TRANSPORT SYSTEM PERMEASE PROTEIN DPPB-RELATED"/>
    <property type="match status" value="1"/>
</dbReference>
<name>A0A0U1L435_9FIRM</name>
<protein>
    <submittedName>
        <fullName evidence="9">Nickel transport system permease protein NikB (TC 3.A.1.5.3)</fullName>
    </submittedName>
</protein>
<dbReference type="GO" id="GO:0055085">
    <property type="term" value="P:transmembrane transport"/>
    <property type="evidence" value="ECO:0007669"/>
    <property type="project" value="InterPro"/>
</dbReference>
<accession>A0A0U1L435</accession>
<comment type="subcellular location">
    <subcellularLocation>
        <location evidence="1 7">Cell membrane</location>
        <topology evidence="1 7">Multi-pass membrane protein</topology>
    </subcellularLocation>
</comment>
<dbReference type="RefSeq" id="WP_021170455.1">
    <property type="nucleotide sequence ID" value="NZ_CTRP01000014.1"/>
</dbReference>
<feature type="domain" description="ABC transmembrane type-1" evidence="8">
    <location>
        <begin position="98"/>
        <end position="294"/>
    </location>
</feature>
<dbReference type="Pfam" id="PF19300">
    <property type="entry name" value="BPD_transp_1_N"/>
    <property type="match status" value="1"/>
</dbReference>
<organism evidence="9 10">
    <name type="scientific">Sporomusa ovata</name>
    <dbReference type="NCBI Taxonomy" id="2378"/>
    <lineage>
        <taxon>Bacteria</taxon>
        <taxon>Bacillati</taxon>
        <taxon>Bacillota</taxon>
        <taxon>Negativicutes</taxon>
        <taxon>Selenomonadales</taxon>
        <taxon>Sporomusaceae</taxon>
        <taxon>Sporomusa</taxon>
    </lineage>
</organism>
<keyword evidence="5 7" id="KW-1133">Transmembrane helix</keyword>
<feature type="transmembrane region" description="Helical" evidence="7">
    <location>
        <begin position="102"/>
        <end position="126"/>
    </location>
</feature>
<dbReference type="AlphaFoldDB" id="A0A0U1L435"/>
<keyword evidence="4 7" id="KW-0812">Transmembrane</keyword>
<keyword evidence="3" id="KW-1003">Cell membrane</keyword>
<dbReference type="Proteomes" id="UP000049855">
    <property type="component" value="Unassembled WGS sequence"/>
</dbReference>
<proteinExistence type="inferred from homology"/>
<evidence type="ECO:0000259" key="8">
    <source>
        <dbReference type="PROSITE" id="PS50928"/>
    </source>
</evidence>
<feature type="transmembrane region" description="Helical" evidence="7">
    <location>
        <begin position="133"/>
        <end position="156"/>
    </location>
</feature>
<keyword evidence="6 7" id="KW-0472">Membrane</keyword>
<dbReference type="Pfam" id="PF00528">
    <property type="entry name" value="BPD_transp_1"/>
    <property type="match status" value="1"/>
</dbReference>
<comment type="similarity">
    <text evidence="7">Belongs to the binding-protein-dependent transport system permease family.</text>
</comment>
<evidence type="ECO:0000256" key="2">
    <source>
        <dbReference type="ARBA" id="ARBA00022448"/>
    </source>
</evidence>
<dbReference type="SUPFAM" id="SSF161098">
    <property type="entry name" value="MetI-like"/>
    <property type="match status" value="1"/>
</dbReference>
<keyword evidence="2 7" id="KW-0813">Transport</keyword>
<dbReference type="InterPro" id="IPR050036">
    <property type="entry name" value="CntB"/>
</dbReference>
<dbReference type="InterPro" id="IPR000515">
    <property type="entry name" value="MetI-like"/>
</dbReference>
<reference evidence="10" key="1">
    <citation type="submission" date="2015-03" db="EMBL/GenBank/DDBJ databases">
        <authorList>
            <person name="Nijsse Bart"/>
        </authorList>
    </citation>
    <scope>NUCLEOTIDE SEQUENCE [LARGE SCALE GENOMIC DNA]</scope>
</reference>
<dbReference type="InterPro" id="IPR045621">
    <property type="entry name" value="BPD_transp_1_N"/>
</dbReference>
<dbReference type="PROSITE" id="PS50928">
    <property type="entry name" value="ABC_TM1"/>
    <property type="match status" value="1"/>
</dbReference>